<keyword evidence="3" id="KW-1185">Reference proteome</keyword>
<feature type="region of interest" description="Disordered" evidence="1">
    <location>
        <begin position="1"/>
        <end position="110"/>
    </location>
</feature>
<protein>
    <submittedName>
        <fullName evidence="2">Uncharacterized protein</fullName>
    </submittedName>
</protein>
<organism evidence="2 3">
    <name type="scientific">Rangifer tarandus platyrhynchus</name>
    <name type="common">Svalbard reindeer</name>
    <dbReference type="NCBI Taxonomy" id="3082113"/>
    <lineage>
        <taxon>Eukaryota</taxon>
        <taxon>Metazoa</taxon>
        <taxon>Chordata</taxon>
        <taxon>Craniata</taxon>
        <taxon>Vertebrata</taxon>
        <taxon>Euteleostomi</taxon>
        <taxon>Mammalia</taxon>
        <taxon>Eutheria</taxon>
        <taxon>Laurasiatheria</taxon>
        <taxon>Artiodactyla</taxon>
        <taxon>Ruminantia</taxon>
        <taxon>Pecora</taxon>
        <taxon>Cervidae</taxon>
        <taxon>Odocoileinae</taxon>
        <taxon>Rangifer</taxon>
    </lineage>
</organism>
<evidence type="ECO:0000313" key="3">
    <source>
        <dbReference type="Proteomes" id="UP001176941"/>
    </source>
</evidence>
<evidence type="ECO:0000313" key="2">
    <source>
        <dbReference type="EMBL" id="CAI9153780.1"/>
    </source>
</evidence>
<dbReference type="Proteomes" id="UP001176941">
    <property type="component" value="Chromosome 11"/>
</dbReference>
<sequence>MEHQCLTSLLRPVSPRVSVVPDGGTSGGLSEGRHEPSPEEGIGCKELKTRTPGRGDSSPRGPASPAEESHASGATGGHRAHHGGMAGSGLRDRPSSDHGPPCSSDVLTHSSALAPTPATALLTPVAPARGLAVMVKLQRNSG</sequence>
<accession>A0ABN8XWR8</accession>
<evidence type="ECO:0000256" key="1">
    <source>
        <dbReference type="SAM" id="MobiDB-lite"/>
    </source>
</evidence>
<gene>
    <name evidence="2" type="ORF">MRATA1EN1_LOCUS2742</name>
</gene>
<feature type="compositionally biased region" description="Low complexity" evidence="1">
    <location>
        <begin position="8"/>
        <end position="21"/>
    </location>
</feature>
<name>A0ABN8XWR8_RANTA</name>
<proteinExistence type="predicted"/>
<dbReference type="EMBL" id="OX459947">
    <property type="protein sequence ID" value="CAI9153780.1"/>
    <property type="molecule type" value="Genomic_DNA"/>
</dbReference>
<feature type="compositionally biased region" description="Basic and acidic residues" evidence="1">
    <location>
        <begin position="31"/>
        <end position="49"/>
    </location>
</feature>
<reference evidence="2" key="1">
    <citation type="submission" date="2023-04" db="EMBL/GenBank/DDBJ databases">
        <authorList>
            <consortium name="ELIXIR-Norway"/>
        </authorList>
    </citation>
    <scope>NUCLEOTIDE SEQUENCE [LARGE SCALE GENOMIC DNA]</scope>
</reference>